<feature type="compositionally biased region" description="Basic residues" evidence="1">
    <location>
        <begin position="40"/>
        <end position="62"/>
    </location>
</feature>
<feature type="region of interest" description="Disordered" evidence="1">
    <location>
        <begin position="1"/>
        <end position="159"/>
    </location>
</feature>
<feature type="compositionally biased region" description="Basic and acidic residues" evidence="1">
    <location>
        <begin position="103"/>
        <end position="113"/>
    </location>
</feature>
<dbReference type="InParanoid" id="T1F4J3"/>
<evidence type="ECO:0000256" key="1">
    <source>
        <dbReference type="SAM" id="MobiDB-lite"/>
    </source>
</evidence>
<feature type="compositionally biased region" description="Basic residues" evidence="1">
    <location>
        <begin position="8"/>
        <end position="17"/>
    </location>
</feature>
<evidence type="ECO:0000313" key="3">
    <source>
        <dbReference type="EnsemblMetazoa" id="HelroP171676"/>
    </source>
</evidence>
<reference evidence="2 4" key="2">
    <citation type="journal article" date="2013" name="Nature">
        <title>Insights into bilaterian evolution from three spiralian genomes.</title>
        <authorList>
            <person name="Simakov O."/>
            <person name="Marletaz F."/>
            <person name="Cho S.J."/>
            <person name="Edsinger-Gonzales E."/>
            <person name="Havlak P."/>
            <person name="Hellsten U."/>
            <person name="Kuo D.H."/>
            <person name="Larsson T."/>
            <person name="Lv J."/>
            <person name="Arendt D."/>
            <person name="Savage R."/>
            <person name="Osoegawa K."/>
            <person name="de Jong P."/>
            <person name="Grimwood J."/>
            <person name="Chapman J.A."/>
            <person name="Shapiro H."/>
            <person name="Aerts A."/>
            <person name="Otillar R.P."/>
            <person name="Terry A.Y."/>
            <person name="Boore J.L."/>
            <person name="Grigoriev I.V."/>
            <person name="Lindberg D.R."/>
            <person name="Seaver E.C."/>
            <person name="Weisblat D.A."/>
            <person name="Putnam N.H."/>
            <person name="Rokhsar D.S."/>
        </authorList>
    </citation>
    <scope>NUCLEOTIDE SEQUENCE</scope>
</reference>
<feature type="compositionally biased region" description="Basic and acidic residues" evidence="1">
    <location>
        <begin position="25"/>
        <end position="39"/>
    </location>
</feature>
<reference evidence="4" key="1">
    <citation type="submission" date="2012-12" db="EMBL/GenBank/DDBJ databases">
        <authorList>
            <person name="Hellsten U."/>
            <person name="Grimwood J."/>
            <person name="Chapman J.A."/>
            <person name="Shapiro H."/>
            <person name="Aerts A."/>
            <person name="Otillar R.P."/>
            <person name="Terry A.Y."/>
            <person name="Boore J.L."/>
            <person name="Simakov O."/>
            <person name="Marletaz F."/>
            <person name="Cho S.-J."/>
            <person name="Edsinger-Gonzales E."/>
            <person name="Havlak P."/>
            <person name="Kuo D.-H."/>
            <person name="Larsson T."/>
            <person name="Lv J."/>
            <person name="Arendt D."/>
            <person name="Savage R."/>
            <person name="Osoegawa K."/>
            <person name="de Jong P."/>
            <person name="Lindberg D.R."/>
            <person name="Seaver E.C."/>
            <person name="Weisblat D.A."/>
            <person name="Putnam N.H."/>
            <person name="Grigoriev I.V."/>
            <person name="Rokhsar D.S."/>
        </authorList>
    </citation>
    <scope>NUCLEOTIDE SEQUENCE</scope>
</reference>
<dbReference type="Proteomes" id="UP000015101">
    <property type="component" value="Unassembled WGS sequence"/>
</dbReference>
<evidence type="ECO:0000313" key="2">
    <source>
        <dbReference type="EMBL" id="ESO05308.1"/>
    </source>
</evidence>
<dbReference type="EMBL" id="KB096365">
    <property type="protein sequence ID" value="ESO05308.1"/>
    <property type="molecule type" value="Genomic_DNA"/>
</dbReference>
<accession>T1F4J3</accession>
<name>T1F4J3_HELRO</name>
<dbReference type="EMBL" id="AMQM01003913">
    <property type="status" value="NOT_ANNOTATED_CDS"/>
    <property type="molecule type" value="Genomic_DNA"/>
</dbReference>
<dbReference type="EnsemblMetazoa" id="HelroT171676">
    <property type="protein sequence ID" value="HelroP171676"/>
    <property type="gene ID" value="HelroG171676"/>
</dbReference>
<evidence type="ECO:0000313" key="4">
    <source>
        <dbReference type="Proteomes" id="UP000015101"/>
    </source>
</evidence>
<dbReference type="KEGG" id="hro:HELRODRAFT_171676"/>
<dbReference type="GeneID" id="20203742"/>
<proteinExistence type="predicted"/>
<dbReference type="AlphaFoldDB" id="T1F4J3"/>
<sequence>MDIENKVSKKSKNKKKHSATESEDGIEKKDKESSDEFVKLKKSHKNKKKHKKSHKKKKHKSKNCSSSECSDMEKETVEQKEHIKGLNSDSKMKNEDSSNVTDEPVKKKAKLVDDNFADVQKLDKKNDKNGFKLDSKEKDKDRKQFYRSTKKKDSDVESKEGSIEFIKEEVKDDVVTLSDSETILDVSDEILMKRLNKARQRMNDELSNKSSKQHVSTLFTETENVLNKNCGINVLVKNVEDTVSKSNCKQESAADNNMDLNSICLPDEQSRNHALTDDKIISEGNTLGTSFTPQEPQLTAVTTVPLQIQMAVTSLLQTQPTFSTVAVLSEQTESLPSTVSIKQAESINNTASELKPATSSLPASLPIKRTNFFNIKISETSAAIISSGVKLGGEEKSSNDTKGIF</sequence>
<dbReference type="HOGENOM" id="CLU_680226_0_0_1"/>
<reference evidence="3" key="3">
    <citation type="submission" date="2015-06" db="UniProtKB">
        <authorList>
            <consortium name="EnsemblMetazoa"/>
        </authorList>
    </citation>
    <scope>IDENTIFICATION</scope>
</reference>
<organism evidence="3 4">
    <name type="scientific">Helobdella robusta</name>
    <name type="common">Californian leech</name>
    <dbReference type="NCBI Taxonomy" id="6412"/>
    <lineage>
        <taxon>Eukaryota</taxon>
        <taxon>Metazoa</taxon>
        <taxon>Spiralia</taxon>
        <taxon>Lophotrochozoa</taxon>
        <taxon>Annelida</taxon>
        <taxon>Clitellata</taxon>
        <taxon>Hirudinea</taxon>
        <taxon>Rhynchobdellida</taxon>
        <taxon>Glossiphoniidae</taxon>
        <taxon>Helobdella</taxon>
    </lineage>
</organism>
<dbReference type="CTD" id="20203742"/>
<keyword evidence="4" id="KW-1185">Reference proteome</keyword>
<dbReference type="RefSeq" id="XP_009016623.1">
    <property type="nucleotide sequence ID" value="XM_009018375.1"/>
</dbReference>
<protein>
    <submittedName>
        <fullName evidence="2 3">Uncharacterized protein</fullName>
    </submittedName>
</protein>
<gene>
    <name evidence="3" type="primary">20203742</name>
    <name evidence="2" type="ORF">HELRODRAFT_171676</name>
</gene>
<feature type="compositionally biased region" description="Basic and acidic residues" evidence="1">
    <location>
        <begin position="71"/>
        <end position="96"/>
    </location>
</feature>
<feature type="compositionally biased region" description="Basic and acidic residues" evidence="1">
    <location>
        <begin position="120"/>
        <end position="144"/>
    </location>
</feature>